<dbReference type="AlphaFoldDB" id="A0A090D067"/>
<dbReference type="OrthoDB" id="9787476at2"/>
<dbReference type="InterPro" id="IPR023387">
    <property type="entry name" value="DUF1653-like_dom"/>
</dbReference>
<feature type="domain" description="DUF1653" evidence="1">
    <location>
        <begin position="21"/>
        <end position="80"/>
    </location>
</feature>
<dbReference type="RefSeq" id="WP_053332007.1">
    <property type="nucleotide sequence ID" value="NZ_CCEJ010000010.1"/>
</dbReference>
<comment type="caution">
    <text evidence="2">The sequence shown here is derived from an EMBL/GenBank/DDBJ whole genome shotgun (WGS) entry which is preliminary data.</text>
</comment>
<accession>A0A090D067</accession>
<dbReference type="Gene3D" id="2.30.30.320">
    <property type="entry name" value="DUF1653-like domain"/>
    <property type="match status" value="1"/>
</dbReference>
<dbReference type="Pfam" id="PF07866">
    <property type="entry name" value="DUF1653"/>
    <property type="match status" value="1"/>
</dbReference>
<gene>
    <name evidence="2" type="ORF">CSEC_2071</name>
</gene>
<organism evidence="2 3">
    <name type="scientific">Candidatus Criblamydia sequanensis CRIB-18</name>
    <dbReference type="NCBI Taxonomy" id="1437425"/>
    <lineage>
        <taxon>Bacteria</taxon>
        <taxon>Pseudomonadati</taxon>
        <taxon>Chlamydiota</taxon>
        <taxon>Chlamydiia</taxon>
        <taxon>Parachlamydiales</taxon>
        <taxon>Candidatus Criblamydiaceae</taxon>
        <taxon>Candidatus Criblamydia</taxon>
    </lineage>
</organism>
<name>A0A090D067_9BACT</name>
<sequence length="83" mass="9670">MSQEVLPCFSEKAKSIFVGSRYEHYKGNLYRILGIARHTETLEELVVYQGLYGEGDIWVRPLDHFLETVAINGQIRPRFKLIE</sequence>
<dbReference type="EMBL" id="CCEJ010000010">
    <property type="protein sequence ID" value="CDR34877.1"/>
    <property type="molecule type" value="Genomic_DNA"/>
</dbReference>
<dbReference type="eggNOG" id="COG4728">
    <property type="taxonomic scope" value="Bacteria"/>
</dbReference>
<protein>
    <recommendedName>
        <fullName evidence="1">DUF1653 domain-containing protein</fullName>
    </recommendedName>
</protein>
<reference evidence="2" key="1">
    <citation type="submission" date="2013-12" db="EMBL/GenBank/DDBJ databases">
        <authorList>
            <person name="Linke B."/>
        </authorList>
    </citation>
    <scope>NUCLEOTIDE SEQUENCE [LARGE SCALE GENOMIC DNA]</scope>
    <source>
        <strain evidence="2">CRIB-18</strain>
    </source>
</reference>
<dbReference type="Proteomes" id="UP000031552">
    <property type="component" value="Unassembled WGS sequence"/>
</dbReference>
<evidence type="ECO:0000259" key="1">
    <source>
        <dbReference type="Pfam" id="PF07866"/>
    </source>
</evidence>
<dbReference type="InterPro" id="IPR037135">
    <property type="entry name" value="DUF1653-like_dom_sf"/>
</dbReference>
<proteinExistence type="predicted"/>
<reference evidence="2" key="2">
    <citation type="submission" date="2014-09" db="EMBL/GenBank/DDBJ databases">
        <title>Criblamydia sequanensis harbors a mega-plasmid encoding arsenite resistance.</title>
        <authorList>
            <person name="Bertelli C."/>
            <person name="Goesmann A."/>
            <person name="Greub G."/>
        </authorList>
    </citation>
    <scope>NUCLEOTIDE SEQUENCE [LARGE SCALE GENOMIC DNA]</scope>
    <source>
        <strain evidence="2">CRIB-18</strain>
    </source>
</reference>
<keyword evidence="3" id="KW-1185">Reference proteome</keyword>
<evidence type="ECO:0000313" key="2">
    <source>
        <dbReference type="EMBL" id="CDR34877.1"/>
    </source>
</evidence>
<evidence type="ECO:0000313" key="3">
    <source>
        <dbReference type="Proteomes" id="UP000031552"/>
    </source>
</evidence>